<sequence>MEEMEALKWEGESLMVLLQSIVGMKPNLVISGEITLLHLKNSQNLNQIWVID</sequence>
<comment type="caution">
    <text evidence="1">The sequence shown here is derived from an EMBL/GenBank/DDBJ whole genome shotgun (WGS) entry which is preliminary data.</text>
</comment>
<protein>
    <submittedName>
        <fullName evidence="1">Uncharacterized protein</fullName>
    </submittedName>
</protein>
<accession>C0EKA7</accession>
<dbReference type="EMBL" id="ACEN01000005">
    <property type="protein sequence ID" value="EEG34730.1"/>
    <property type="molecule type" value="Genomic_DNA"/>
</dbReference>
<name>C0EKA7_NEIFL</name>
<gene>
    <name evidence="1" type="ORF">NEIFLAOT_00350</name>
</gene>
<dbReference type="Proteomes" id="UP000004457">
    <property type="component" value="Unassembled WGS sequence"/>
</dbReference>
<evidence type="ECO:0000313" key="2">
    <source>
        <dbReference type="Proteomes" id="UP000004457"/>
    </source>
</evidence>
<evidence type="ECO:0000313" key="1">
    <source>
        <dbReference type="EMBL" id="EEG34730.1"/>
    </source>
</evidence>
<proteinExistence type="predicted"/>
<organism evidence="1 2">
    <name type="scientific">Neisseria flavescens NRL30031/H210</name>
    <dbReference type="NCBI Taxonomy" id="546264"/>
    <lineage>
        <taxon>Bacteria</taxon>
        <taxon>Pseudomonadati</taxon>
        <taxon>Pseudomonadota</taxon>
        <taxon>Betaproteobacteria</taxon>
        <taxon>Neisseriales</taxon>
        <taxon>Neisseriaceae</taxon>
        <taxon>Neisseria</taxon>
    </lineage>
</organism>
<keyword evidence="2" id="KW-1185">Reference proteome</keyword>
<reference evidence="1 2" key="1">
    <citation type="submission" date="2009-01" db="EMBL/GenBank/DDBJ databases">
        <authorList>
            <person name="Fulton L."/>
            <person name="Clifton S."/>
            <person name="Chinwalla A.T."/>
            <person name="Mitreva M."/>
            <person name="Sodergren E."/>
            <person name="Weinstock G."/>
            <person name="Clifton S."/>
            <person name="Dooling D.J."/>
            <person name="Fulton B."/>
            <person name="Minx P."/>
            <person name="Pepin K.H."/>
            <person name="Johnson M."/>
            <person name="Bhonagiri V."/>
            <person name="Nash W.E."/>
            <person name="Mardis E.R."/>
            <person name="Wilson R.K."/>
        </authorList>
    </citation>
    <scope>NUCLEOTIDE SEQUENCE [LARGE SCALE GENOMIC DNA]</scope>
    <source>
        <strain evidence="1 2">NRL30031/H210</strain>
    </source>
</reference>
<dbReference type="AlphaFoldDB" id="C0EKA7"/>